<keyword evidence="5 10" id="KW-0067">ATP-binding</keyword>
<dbReference type="InterPro" id="IPR011009">
    <property type="entry name" value="Kinase-like_dom_sf"/>
</dbReference>
<evidence type="ECO:0000256" key="11">
    <source>
        <dbReference type="RuleBase" id="RU362096"/>
    </source>
</evidence>
<evidence type="ECO:0000256" key="2">
    <source>
        <dbReference type="ARBA" id="ARBA00022679"/>
    </source>
</evidence>
<dbReference type="PROSITE" id="PS50011">
    <property type="entry name" value="PROTEIN_KINASE_DOM"/>
    <property type="match status" value="1"/>
</dbReference>
<keyword evidence="3 10" id="KW-0547">Nucleotide-binding</keyword>
<dbReference type="SMART" id="SM00219">
    <property type="entry name" value="TyrKc"/>
    <property type="match status" value="1"/>
</dbReference>
<reference evidence="15" key="1">
    <citation type="submission" date="2022-06" db="EMBL/GenBank/DDBJ databases">
        <authorList>
            <person name="Berger JAMES D."/>
            <person name="Berger JAMES D."/>
        </authorList>
    </citation>
    <scope>NUCLEOTIDE SEQUENCE [LARGE SCALE GENOMIC DNA]</scope>
</reference>
<dbReference type="SUPFAM" id="SSF56112">
    <property type="entry name" value="Protein kinase-like (PK-like)"/>
    <property type="match status" value="1"/>
</dbReference>
<dbReference type="PROSITE" id="PS50002">
    <property type="entry name" value="SH3"/>
    <property type="match status" value="1"/>
</dbReference>
<dbReference type="PANTHER" id="PTHR24418">
    <property type="entry name" value="TYROSINE-PROTEIN KINASE"/>
    <property type="match status" value="1"/>
</dbReference>
<dbReference type="WBParaSite" id="SRDH1_8210.1">
    <property type="protein sequence ID" value="SRDH1_8210.1"/>
    <property type="gene ID" value="SRDH1_8210"/>
</dbReference>
<evidence type="ECO:0000256" key="4">
    <source>
        <dbReference type="ARBA" id="ARBA00022777"/>
    </source>
</evidence>
<sequence>MGNCIPSGIDLNDMVHAPQADQITNSFGILQCNTCETMDYGSSPNAFGLNEMDSDIKLPLLTRIFSRQAHNDNSSSCDFHSNSLGSDELFPQNTGKINVSSVLVKQDMKWNLQLARPVLELFTTPSIDRELDTLSETQKQLPYTAENTTNVEVKRNSDKRRGITNEDSGMESCSLDSHLKSLYLPYDVKKDDAKKLSPGFELKKITSEDVCGKTMQLMNLIYPRKKRTTGSAQITDINSSPPIMSKCSMNEIMSDENKDQVKPVQPFYEEWLCEKNKQNLSSDSTCSISNYRKLSGEQRRVLPFVAVAKMTYSQKYPHELNVSEGERLLILDRMSTPLNIIQGRSSSLTTDEDFWLVERIELKHMSNHCSRKGLVPGKYLQIIGNSLTTHISWFDIDRNEAERLLLLMGNPSGTYIIRPSSDSDKTFALSVRYLDQSTLIWSVKHYRIRFRIKDEKYHIFSRISFPTIDQLLAHYTVNADGIACCLTTPYPKNYEPPTELSLLEVNRNNFGFIKKLGQGSFGEVWHGTWNNQVPVAIKKLLGNGNMNRTRFLNEAELMHRLNHPNVVRILAVCTLPINEPTYIISELMENGSLKQYMQKLNPVEIRMKNLLEMIKDVVGGMVHLEEQHYVHRDLRASNILVDSRNRLKVADFGLAHLLGDTDEYIGTLETKYPVRWTAPEGILKHAYSTKSDVWSFGILVHEILTFCELPYKEFTVNEVKVRVCSGYRLPRPTLKISSTETLLPVDDEYEVPKQKSVKTFMCPINIYNKLLECWNISPAERPSFNSLYSFIEGLLEKEIKKDVSMK</sequence>
<dbReference type="InterPro" id="IPR020635">
    <property type="entry name" value="Tyr_kinase_cat_dom"/>
</dbReference>
<dbReference type="InterPro" id="IPR036860">
    <property type="entry name" value="SH2_dom_sf"/>
</dbReference>
<evidence type="ECO:0000256" key="1">
    <source>
        <dbReference type="ARBA" id="ARBA00022443"/>
    </source>
</evidence>
<evidence type="ECO:0000259" key="12">
    <source>
        <dbReference type="PROSITE" id="PS50001"/>
    </source>
</evidence>
<feature type="domain" description="SH3" evidence="13">
    <location>
        <begin position="301"/>
        <end position="385"/>
    </location>
</feature>
<comment type="catalytic activity">
    <reaction evidence="7 11">
        <text>L-tyrosyl-[protein] + ATP = O-phospho-L-tyrosyl-[protein] + ADP + H(+)</text>
        <dbReference type="Rhea" id="RHEA:10596"/>
        <dbReference type="Rhea" id="RHEA-COMP:10136"/>
        <dbReference type="Rhea" id="RHEA-COMP:20101"/>
        <dbReference type="ChEBI" id="CHEBI:15378"/>
        <dbReference type="ChEBI" id="CHEBI:30616"/>
        <dbReference type="ChEBI" id="CHEBI:46858"/>
        <dbReference type="ChEBI" id="CHEBI:61978"/>
        <dbReference type="ChEBI" id="CHEBI:456216"/>
        <dbReference type="EC" id="2.7.10.2"/>
    </reaction>
</comment>
<evidence type="ECO:0000256" key="7">
    <source>
        <dbReference type="ARBA" id="ARBA00051245"/>
    </source>
</evidence>
<dbReference type="InterPro" id="IPR001245">
    <property type="entry name" value="Ser-Thr/Tyr_kinase_cat_dom"/>
</dbReference>
<protein>
    <recommendedName>
        <fullName evidence="11">Tyrosine-protein kinase</fullName>
        <ecNumber evidence="11">2.7.10.2</ecNumber>
    </recommendedName>
</protein>
<feature type="binding site" evidence="10">
    <location>
        <position position="539"/>
    </location>
    <ligand>
        <name>ATP</name>
        <dbReference type="ChEBI" id="CHEBI:30616"/>
    </ligand>
</feature>
<dbReference type="Pfam" id="PF00017">
    <property type="entry name" value="SH2"/>
    <property type="match status" value="1"/>
</dbReference>
<dbReference type="EC" id="2.7.10.2" evidence="11"/>
<proteinExistence type="inferred from homology"/>
<dbReference type="Gene3D" id="3.30.505.10">
    <property type="entry name" value="SH2 domain"/>
    <property type="match status" value="1"/>
</dbReference>
<evidence type="ECO:0000313" key="15">
    <source>
        <dbReference type="Proteomes" id="UP000050792"/>
    </source>
</evidence>
<dbReference type="SUPFAM" id="SSF50044">
    <property type="entry name" value="SH3-domain"/>
    <property type="match status" value="1"/>
</dbReference>
<keyword evidence="15" id="KW-1185">Reference proteome</keyword>
<dbReference type="Gene3D" id="2.30.30.40">
    <property type="entry name" value="SH3 Domains"/>
    <property type="match status" value="1"/>
</dbReference>
<reference evidence="16" key="2">
    <citation type="submission" date="2023-11" db="UniProtKB">
        <authorList>
            <consortium name="WormBaseParasite"/>
        </authorList>
    </citation>
    <scope>IDENTIFICATION</scope>
</reference>
<dbReference type="SMART" id="SM00252">
    <property type="entry name" value="SH2"/>
    <property type="match status" value="1"/>
</dbReference>
<evidence type="ECO:0000256" key="10">
    <source>
        <dbReference type="PROSITE-ProRule" id="PRU10141"/>
    </source>
</evidence>
<evidence type="ECO:0000256" key="8">
    <source>
        <dbReference type="PROSITE-ProRule" id="PRU00191"/>
    </source>
</evidence>
<keyword evidence="1 9" id="KW-0728">SH3 domain</keyword>
<keyword evidence="2 11" id="KW-0808">Transferase</keyword>
<evidence type="ECO:0000259" key="13">
    <source>
        <dbReference type="PROSITE" id="PS50002"/>
    </source>
</evidence>
<dbReference type="Gene3D" id="3.30.200.20">
    <property type="entry name" value="Phosphorylase Kinase, domain 1"/>
    <property type="match status" value="1"/>
</dbReference>
<dbReference type="GO" id="GO:0004715">
    <property type="term" value="F:non-membrane spanning protein tyrosine kinase activity"/>
    <property type="evidence" value="ECO:0007669"/>
    <property type="project" value="UniProtKB-EC"/>
</dbReference>
<keyword evidence="8" id="KW-0727">SH2 domain</keyword>
<name>A0AA85G9X1_9TREM</name>
<evidence type="ECO:0000256" key="9">
    <source>
        <dbReference type="PROSITE-ProRule" id="PRU00192"/>
    </source>
</evidence>
<organism evidence="15 16">
    <name type="scientific">Schistosoma rodhaini</name>
    <dbReference type="NCBI Taxonomy" id="6188"/>
    <lineage>
        <taxon>Eukaryota</taxon>
        <taxon>Metazoa</taxon>
        <taxon>Spiralia</taxon>
        <taxon>Lophotrochozoa</taxon>
        <taxon>Platyhelminthes</taxon>
        <taxon>Trematoda</taxon>
        <taxon>Digenea</taxon>
        <taxon>Strigeidida</taxon>
        <taxon>Schistosomatoidea</taxon>
        <taxon>Schistosomatidae</taxon>
        <taxon>Schistosoma</taxon>
    </lineage>
</organism>
<dbReference type="AlphaFoldDB" id="A0AA85G9X1"/>
<dbReference type="Pfam" id="PF07714">
    <property type="entry name" value="PK_Tyr_Ser-Thr"/>
    <property type="match status" value="1"/>
</dbReference>
<comment type="similarity">
    <text evidence="11">Belongs to the protein kinase superfamily. Tyr protein kinase family.</text>
</comment>
<feature type="domain" description="SH2" evidence="12">
    <location>
        <begin position="355"/>
        <end position="490"/>
    </location>
</feature>
<evidence type="ECO:0000313" key="16">
    <source>
        <dbReference type="WBParaSite" id="SRDH1_8210.1"/>
    </source>
</evidence>
<dbReference type="InterPro" id="IPR001452">
    <property type="entry name" value="SH3_domain"/>
</dbReference>
<evidence type="ECO:0000256" key="5">
    <source>
        <dbReference type="ARBA" id="ARBA00022840"/>
    </source>
</evidence>
<dbReference type="PROSITE" id="PS00107">
    <property type="entry name" value="PROTEIN_KINASE_ATP"/>
    <property type="match status" value="1"/>
</dbReference>
<dbReference type="InterPro" id="IPR000719">
    <property type="entry name" value="Prot_kinase_dom"/>
</dbReference>
<keyword evidence="6 11" id="KW-0829">Tyrosine-protein kinase</keyword>
<dbReference type="InterPro" id="IPR000980">
    <property type="entry name" value="SH2"/>
</dbReference>
<keyword evidence="4 11" id="KW-0418">Kinase</keyword>
<dbReference type="GO" id="GO:0005524">
    <property type="term" value="F:ATP binding"/>
    <property type="evidence" value="ECO:0007669"/>
    <property type="project" value="UniProtKB-UniRule"/>
</dbReference>
<accession>A0AA85G9X1</accession>
<dbReference type="InterPro" id="IPR036028">
    <property type="entry name" value="SH3-like_dom_sf"/>
</dbReference>
<evidence type="ECO:0000256" key="6">
    <source>
        <dbReference type="ARBA" id="ARBA00023137"/>
    </source>
</evidence>
<dbReference type="PRINTS" id="PR00109">
    <property type="entry name" value="TYRKINASE"/>
</dbReference>
<dbReference type="PROSITE" id="PS50001">
    <property type="entry name" value="SH2"/>
    <property type="match status" value="1"/>
</dbReference>
<dbReference type="InterPro" id="IPR008266">
    <property type="entry name" value="Tyr_kinase_AS"/>
</dbReference>
<feature type="domain" description="Protein kinase" evidence="14">
    <location>
        <begin position="510"/>
        <end position="791"/>
    </location>
</feature>
<dbReference type="InterPro" id="IPR050198">
    <property type="entry name" value="Non-receptor_tyrosine_kinases"/>
</dbReference>
<evidence type="ECO:0000259" key="14">
    <source>
        <dbReference type="PROSITE" id="PS50011"/>
    </source>
</evidence>
<dbReference type="Gene3D" id="1.10.510.10">
    <property type="entry name" value="Transferase(Phosphotransferase) domain 1"/>
    <property type="match status" value="1"/>
</dbReference>
<dbReference type="InterPro" id="IPR017441">
    <property type="entry name" value="Protein_kinase_ATP_BS"/>
</dbReference>
<dbReference type="PROSITE" id="PS00109">
    <property type="entry name" value="PROTEIN_KINASE_TYR"/>
    <property type="match status" value="1"/>
</dbReference>
<evidence type="ECO:0000256" key="3">
    <source>
        <dbReference type="ARBA" id="ARBA00022741"/>
    </source>
</evidence>
<dbReference type="SUPFAM" id="SSF55550">
    <property type="entry name" value="SH2 domain"/>
    <property type="match status" value="1"/>
</dbReference>
<dbReference type="Proteomes" id="UP000050792">
    <property type="component" value="Unassembled WGS sequence"/>
</dbReference>